<evidence type="ECO:0000313" key="4">
    <source>
        <dbReference type="EMBL" id="PKD44988.1"/>
    </source>
</evidence>
<dbReference type="GO" id="GO:0004497">
    <property type="term" value="F:monooxygenase activity"/>
    <property type="evidence" value="ECO:0007669"/>
    <property type="project" value="UniProtKB-KW"/>
</dbReference>
<dbReference type="OrthoDB" id="9776438at2"/>
<gene>
    <name evidence="4" type="ORF">CWD77_05885</name>
</gene>
<keyword evidence="1" id="KW-0560">Oxidoreductase</keyword>
<evidence type="ECO:0000256" key="2">
    <source>
        <dbReference type="ARBA" id="ARBA00023033"/>
    </source>
</evidence>
<dbReference type="Pfam" id="PF00296">
    <property type="entry name" value="Bac_luciferase"/>
    <property type="match status" value="1"/>
</dbReference>
<dbReference type="EMBL" id="PISP01000001">
    <property type="protein sequence ID" value="PKD44988.1"/>
    <property type="molecule type" value="Genomic_DNA"/>
</dbReference>
<feature type="domain" description="Luciferase-like" evidence="3">
    <location>
        <begin position="1"/>
        <end position="301"/>
    </location>
</feature>
<keyword evidence="5" id="KW-1185">Reference proteome</keyword>
<accession>A0A2N0VLB1</accession>
<dbReference type="CDD" id="cd00347">
    <property type="entry name" value="Flavin_utilizing_monoxygenases"/>
    <property type="match status" value="1"/>
</dbReference>
<organism evidence="4 5">
    <name type="scientific">Rhodohalobacter barkolensis</name>
    <dbReference type="NCBI Taxonomy" id="2053187"/>
    <lineage>
        <taxon>Bacteria</taxon>
        <taxon>Pseudomonadati</taxon>
        <taxon>Balneolota</taxon>
        <taxon>Balneolia</taxon>
        <taxon>Balneolales</taxon>
        <taxon>Balneolaceae</taxon>
        <taxon>Rhodohalobacter</taxon>
    </lineage>
</organism>
<keyword evidence="2" id="KW-0503">Monooxygenase</keyword>
<dbReference type="GO" id="GO:0016705">
    <property type="term" value="F:oxidoreductase activity, acting on paired donors, with incorporation or reduction of molecular oxygen"/>
    <property type="evidence" value="ECO:0007669"/>
    <property type="project" value="InterPro"/>
</dbReference>
<comment type="caution">
    <text evidence="4">The sequence shown here is derived from an EMBL/GenBank/DDBJ whole genome shotgun (WGS) entry which is preliminary data.</text>
</comment>
<dbReference type="InterPro" id="IPR050766">
    <property type="entry name" value="Bact_Lucif_Oxidored"/>
</dbReference>
<dbReference type="InterPro" id="IPR036661">
    <property type="entry name" value="Luciferase-like_sf"/>
</dbReference>
<dbReference type="InterPro" id="IPR011251">
    <property type="entry name" value="Luciferase-like_dom"/>
</dbReference>
<evidence type="ECO:0000256" key="1">
    <source>
        <dbReference type="ARBA" id="ARBA00023002"/>
    </source>
</evidence>
<dbReference type="GO" id="GO:0005829">
    <property type="term" value="C:cytosol"/>
    <property type="evidence" value="ECO:0007669"/>
    <property type="project" value="TreeGrafter"/>
</dbReference>
<name>A0A2N0VLB1_9BACT</name>
<protein>
    <submittedName>
        <fullName evidence="4">LLM class flavin-dependent oxidoreductase</fullName>
    </submittedName>
</protein>
<proteinExistence type="predicted"/>
<sequence>MEFGIYTFVENTPHPQMEGKLSNEQRMQNLLEEAELADELGLDVFAVGEHHREEYVSSAPSVILSAIAARTNNIRLSSSVTVLGSEDPVRVYQQYSTIDLISKGRAEIMVGRGSFIESFPLFGYELNNYEPLFEEKLELLLKLRESEKITWSGKYRSSIDDRGIYPQPVQDQIPVWRAVGGTPKSAYRAGQLGIPMAIAIIGGYPEQFKQMAQIHEQAAKEHGHGRLPVSINSHGFIADTTEEAYDIAFPAFKLTMDRIGRERGWPPMSRQQFEASCTLRGANAVGNPQQIIDKILYQHKIFGHDRFLLQMSVGSVPHEKLLRSIELFATEVAPKVREEIAKRETANQE</sequence>
<dbReference type="RefSeq" id="WP_101072326.1">
    <property type="nucleotide sequence ID" value="NZ_PISP01000001.1"/>
</dbReference>
<dbReference type="Proteomes" id="UP000233398">
    <property type="component" value="Unassembled WGS sequence"/>
</dbReference>
<dbReference type="PANTHER" id="PTHR30137">
    <property type="entry name" value="LUCIFERASE-LIKE MONOOXYGENASE"/>
    <property type="match status" value="1"/>
</dbReference>
<dbReference type="InterPro" id="IPR022290">
    <property type="entry name" value="LLM_Atu2307-like"/>
</dbReference>
<dbReference type="AlphaFoldDB" id="A0A2N0VLB1"/>
<dbReference type="SUPFAM" id="SSF51679">
    <property type="entry name" value="Bacterial luciferase-like"/>
    <property type="match status" value="1"/>
</dbReference>
<dbReference type="NCBIfam" id="TIGR03858">
    <property type="entry name" value="LLM_2I7G"/>
    <property type="match status" value="1"/>
</dbReference>
<evidence type="ECO:0000313" key="5">
    <source>
        <dbReference type="Proteomes" id="UP000233398"/>
    </source>
</evidence>
<dbReference type="PANTHER" id="PTHR30137:SF8">
    <property type="entry name" value="BLR5498 PROTEIN"/>
    <property type="match status" value="1"/>
</dbReference>
<evidence type="ECO:0000259" key="3">
    <source>
        <dbReference type="Pfam" id="PF00296"/>
    </source>
</evidence>
<dbReference type="Gene3D" id="3.20.20.30">
    <property type="entry name" value="Luciferase-like domain"/>
    <property type="match status" value="1"/>
</dbReference>
<reference evidence="4 5" key="1">
    <citation type="submission" date="2017-11" db="EMBL/GenBank/DDBJ databases">
        <title>Rhodohalobacter 15182 sp. nov., isolated from a salt lake.</title>
        <authorList>
            <person name="Han S."/>
        </authorList>
    </citation>
    <scope>NUCLEOTIDE SEQUENCE [LARGE SCALE GENOMIC DNA]</scope>
    <source>
        <strain evidence="4 5">15182</strain>
    </source>
</reference>